<dbReference type="OrthoDB" id="5798522at2759"/>
<evidence type="ECO:0000313" key="3">
    <source>
        <dbReference type="EMBL" id="ALA23434.1"/>
    </source>
</evidence>
<dbReference type="PROSITE" id="PS01009">
    <property type="entry name" value="CRISP_1"/>
    <property type="match status" value="1"/>
</dbReference>
<dbReference type="InterPro" id="IPR002413">
    <property type="entry name" value="V5_allergen-like"/>
</dbReference>
<dbReference type="InterPro" id="IPR018244">
    <property type="entry name" value="Allrgn_V5/Tpx1_CS"/>
</dbReference>
<dbReference type="PANTHER" id="PTHR10334">
    <property type="entry name" value="CYSTEINE-RICH SECRETORY PROTEIN-RELATED"/>
    <property type="match status" value="1"/>
</dbReference>
<reference evidence="3" key="1">
    <citation type="journal article" date="2015" name="Biotechnol. Adv.">
        <title>The barber's pole worm CAP protein superfamily - A basis for fundamental discovery and biotechnology advances.</title>
        <authorList>
            <person name="Mohandas N."/>
            <person name="Young N.D."/>
            <person name="Jabbar A."/>
            <person name="Korhonen P.K."/>
            <person name="Koehler A.V."/>
            <person name="Amani P."/>
            <person name="Hall R.S."/>
            <person name="Sternberg P.W."/>
            <person name="Jex A.R."/>
            <person name="Hofmann A."/>
            <person name="Gasser R.B."/>
        </authorList>
    </citation>
    <scope>NUCLEOTIDE SEQUENCE</scope>
    <source>
        <strain evidence="3">Haecon-5</strain>
    </source>
</reference>
<feature type="signal peptide" evidence="1">
    <location>
        <begin position="1"/>
        <end position="21"/>
    </location>
</feature>
<dbReference type="SUPFAM" id="SSF55797">
    <property type="entry name" value="PR-1-like"/>
    <property type="match status" value="2"/>
</dbReference>
<dbReference type="EMBL" id="KT361535">
    <property type="protein sequence ID" value="ALA23434.1"/>
    <property type="molecule type" value="mRNA"/>
</dbReference>
<keyword evidence="1" id="KW-0732">Signal</keyword>
<dbReference type="InterPro" id="IPR014044">
    <property type="entry name" value="CAP_dom"/>
</dbReference>
<feature type="domain" description="SCP" evidence="2">
    <location>
        <begin position="37"/>
        <end position="189"/>
    </location>
</feature>
<dbReference type="Gene3D" id="3.40.33.10">
    <property type="entry name" value="CAP"/>
    <property type="match status" value="2"/>
</dbReference>
<feature type="domain" description="SCP" evidence="2">
    <location>
        <begin position="240"/>
        <end position="399"/>
    </location>
</feature>
<name>A0A0K2DSG4_HAECO</name>
<dbReference type="CDD" id="cd05380">
    <property type="entry name" value="CAP_euk"/>
    <property type="match status" value="2"/>
</dbReference>
<dbReference type="AlphaFoldDB" id="A0A0K2DSG4"/>
<dbReference type="InterPro" id="IPR035940">
    <property type="entry name" value="CAP_sf"/>
</dbReference>
<proteinExistence type="evidence at transcript level"/>
<dbReference type="PRINTS" id="PR00838">
    <property type="entry name" value="V5ALLERGEN"/>
</dbReference>
<dbReference type="Pfam" id="PF00188">
    <property type="entry name" value="CAP"/>
    <property type="match status" value="2"/>
</dbReference>
<feature type="chain" id="PRO_5005475209" evidence="1">
    <location>
        <begin position="22"/>
        <end position="431"/>
    </location>
</feature>
<organism evidence="3">
    <name type="scientific">Haemonchus contortus</name>
    <name type="common">Barber pole worm</name>
    <dbReference type="NCBI Taxonomy" id="6289"/>
    <lineage>
        <taxon>Eukaryota</taxon>
        <taxon>Metazoa</taxon>
        <taxon>Ecdysozoa</taxon>
        <taxon>Nematoda</taxon>
        <taxon>Chromadorea</taxon>
        <taxon>Rhabditida</taxon>
        <taxon>Rhabditina</taxon>
        <taxon>Rhabditomorpha</taxon>
        <taxon>Strongyloidea</taxon>
        <taxon>Trichostrongylidae</taxon>
        <taxon>Haemonchus</taxon>
    </lineage>
</organism>
<evidence type="ECO:0000256" key="1">
    <source>
        <dbReference type="SAM" id="SignalP"/>
    </source>
</evidence>
<protein>
    <submittedName>
        <fullName evidence="3">Cap-37</fullName>
    </submittedName>
</protein>
<dbReference type="InterPro" id="IPR001283">
    <property type="entry name" value="CRISP-related"/>
</dbReference>
<dbReference type="GO" id="GO:0005576">
    <property type="term" value="C:extracellular region"/>
    <property type="evidence" value="ECO:0007669"/>
    <property type="project" value="InterPro"/>
</dbReference>
<sequence>MMTPFSSLVVMIFCLSISCSAYVRKRAVCANTEMSDTIRSMILNFHNDARRRVAKGQEPNNVGMLNPAKNMYKLEWDCTMEQQAQDAIANCPSGLGSWSNMAQNMMTWSGSGGFSNPTVQVNSSLNSWWGSAKKNGVTDADNKYTTSALYNFANMVFSETSKIGCAYKVCGGTKLTFTCLYNGLGYYTNVPMWETGTACSTGSDCTTFSNSGCDNGLCTKGAPVPETNNKCSSNSGMTDSVRQKFLDMHNQYRSSLARGLEPDALGGNAPKAAKMLKMVYDCSVEASALKHASKCVYQHSANTERPGLGENLYMTTALNFDKVKAAAQSSQMWWNELKEYGVGPSNNLTLALWNRPNTQIGHYTQMAWETSYRLGCAVAHCSSFTYAVCQYGPAGNYLNSLIYTIGNPCTSDTGCPGSYTCNVTEGLCNVV</sequence>
<accession>A0A0K2DSG4</accession>
<dbReference type="PRINTS" id="PR00837">
    <property type="entry name" value="V5TPXLIKE"/>
</dbReference>
<dbReference type="SMART" id="SM00198">
    <property type="entry name" value="SCP"/>
    <property type="match status" value="2"/>
</dbReference>
<evidence type="ECO:0000259" key="2">
    <source>
        <dbReference type="SMART" id="SM00198"/>
    </source>
</evidence>